<evidence type="ECO:0000313" key="2">
    <source>
        <dbReference type="Proteomes" id="UP001371456"/>
    </source>
</evidence>
<dbReference type="Proteomes" id="UP001371456">
    <property type="component" value="Unassembled WGS sequence"/>
</dbReference>
<proteinExistence type="predicted"/>
<name>A0AAN8Y1Y4_SOLBU</name>
<comment type="caution">
    <text evidence="1">The sequence shown here is derived from an EMBL/GenBank/DDBJ whole genome shotgun (WGS) entry which is preliminary data.</text>
</comment>
<gene>
    <name evidence="1" type="ORF">RDI58_026978</name>
</gene>
<keyword evidence="2" id="KW-1185">Reference proteome</keyword>
<dbReference type="AlphaFoldDB" id="A0AAN8Y1Y4"/>
<organism evidence="1 2">
    <name type="scientific">Solanum bulbocastanum</name>
    <name type="common">Wild potato</name>
    <dbReference type="NCBI Taxonomy" id="147425"/>
    <lineage>
        <taxon>Eukaryota</taxon>
        <taxon>Viridiplantae</taxon>
        <taxon>Streptophyta</taxon>
        <taxon>Embryophyta</taxon>
        <taxon>Tracheophyta</taxon>
        <taxon>Spermatophyta</taxon>
        <taxon>Magnoliopsida</taxon>
        <taxon>eudicotyledons</taxon>
        <taxon>Gunneridae</taxon>
        <taxon>Pentapetalae</taxon>
        <taxon>asterids</taxon>
        <taxon>lamiids</taxon>
        <taxon>Solanales</taxon>
        <taxon>Solanaceae</taxon>
        <taxon>Solanoideae</taxon>
        <taxon>Solaneae</taxon>
        <taxon>Solanum</taxon>
    </lineage>
</organism>
<dbReference type="SUPFAM" id="SSF56219">
    <property type="entry name" value="DNase I-like"/>
    <property type="match status" value="1"/>
</dbReference>
<accession>A0AAN8Y1Y4</accession>
<evidence type="ECO:0000313" key="1">
    <source>
        <dbReference type="EMBL" id="KAK6775977.1"/>
    </source>
</evidence>
<protein>
    <submittedName>
        <fullName evidence="1">Uncharacterized protein</fullName>
    </submittedName>
</protein>
<dbReference type="Gene3D" id="3.60.10.10">
    <property type="entry name" value="Endonuclease/exonuclease/phosphatase"/>
    <property type="match status" value="1"/>
</dbReference>
<sequence length="174" mass="19930">MIYNEVTHRGTGRKFWMTMVYGYNDQGLRRGLWQEIERISSQLSGPWTVMGDFNCVLNMEESDIIQQGTLVTEAQRHELTREFTKEKVKQALWAIDGNKSLRPDGEFGSIKLMLQGLLTFSEALGLTTNAFKSNIFTANMEKRSIEDICELTGYAKGTLPFKHLGFPYHPRSLQ</sequence>
<dbReference type="InterPro" id="IPR036691">
    <property type="entry name" value="Endo/exonu/phosph_ase_sf"/>
</dbReference>
<reference evidence="1 2" key="1">
    <citation type="submission" date="2024-02" db="EMBL/GenBank/DDBJ databases">
        <title>de novo genome assembly of Solanum bulbocastanum strain 11H21.</title>
        <authorList>
            <person name="Hosaka A.J."/>
        </authorList>
    </citation>
    <scope>NUCLEOTIDE SEQUENCE [LARGE SCALE GENOMIC DNA]</scope>
    <source>
        <tissue evidence="1">Young leaves</tissue>
    </source>
</reference>
<dbReference type="EMBL" id="JBANQN010000011">
    <property type="protein sequence ID" value="KAK6775977.1"/>
    <property type="molecule type" value="Genomic_DNA"/>
</dbReference>